<dbReference type="AlphaFoldDB" id="K8EDP8"/>
<gene>
    <name evidence="4" type="ORF">Bathy04g04190</name>
</gene>
<protein>
    <recommendedName>
        <fullName evidence="3">NFACT RNA-binding domain-containing protein</fullName>
    </recommendedName>
</protein>
<feature type="domain" description="NFACT RNA-binding" evidence="3">
    <location>
        <begin position="13"/>
        <end position="117"/>
    </location>
</feature>
<dbReference type="Pfam" id="PF05670">
    <property type="entry name" value="NFACT-R_1"/>
    <property type="match status" value="1"/>
</dbReference>
<evidence type="ECO:0000313" key="5">
    <source>
        <dbReference type="Proteomes" id="UP000198341"/>
    </source>
</evidence>
<dbReference type="OrthoDB" id="200398at2759"/>
<evidence type="ECO:0000313" key="4">
    <source>
        <dbReference type="EMBL" id="CCO16146.1"/>
    </source>
</evidence>
<dbReference type="GeneID" id="19016445"/>
<sequence>MVLYYESKHADLSPHPSYLIYVGKDKFENEDLIRFSWPEQDVWFHVDDLSSAHVYLRLHDGETIDSIPPKVLLDCAQLVKYNSIEGNKREKVDVVYTPCENLLKKSSFEVGQVAYKDESLVLKTRIKDGRNNDIVNRLNKTKTIKENPDLENEKRERDERLKRKKREHFEKEEKKRKEEEEQLKLDVMARDYERLNIEEKKVTNKEMSAKYESYEEAEEDFM</sequence>
<accession>K8EDP8</accession>
<reference evidence="4 5" key="1">
    <citation type="submission" date="2011-10" db="EMBL/GenBank/DDBJ databases">
        <authorList>
            <person name="Genoscope - CEA"/>
        </authorList>
    </citation>
    <scope>NUCLEOTIDE SEQUENCE [LARGE SCALE GENOMIC DNA]</scope>
    <source>
        <strain evidence="4 5">RCC 1105</strain>
    </source>
</reference>
<dbReference type="InterPro" id="IPR008532">
    <property type="entry name" value="NFACT_RNA-bd"/>
</dbReference>
<evidence type="ECO:0000259" key="3">
    <source>
        <dbReference type="Pfam" id="PF05670"/>
    </source>
</evidence>
<evidence type="ECO:0000256" key="2">
    <source>
        <dbReference type="SAM" id="MobiDB-lite"/>
    </source>
</evidence>
<dbReference type="PANTHER" id="PTHR13049:SF2">
    <property type="entry name" value="COILED-COIL DOMAIN-CONTAINING PROTEIN 25"/>
    <property type="match status" value="1"/>
</dbReference>
<name>K8EDP8_9CHLO</name>
<dbReference type="InterPro" id="IPR039730">
    <property type="entry name" value="Jlp2/Ccd25"/>
</dbReference>
<comment type="similarity">
    <text evidence="1">Belongs to the CCDC25 family.</text>
</comment>
<dbReference type="KEGG" id="bpg:Bathy04g04190"/>
<dbReference type="eggNOG" id="KOG3272">
    <property type="taxonomic scope" value="Eukaryota"/>
</dbReference>
<keyword evidence="5" id="KW-1185">Reference proteome</keyword>
<evidence type="ECO:0000256" key="1">
    <source>
        <dbReference type="ARBA" id="ARBA00008998"/>
    </source>
</evidence>
<feature type="region of interest" description="Disordered" evidence="2">
    <location>
        <begin position="145"/>
        <end position="181"/>
    </location>
</feature>
<proteinExistence type="inferred from homology"/>
<dbReference type="EMBL" id="FO082275">
    <property type="protein sequence ID" value="CCO16146.1"/>
    <property type="molecule type" value="Genomic_DNA"/>
</dbReference>
<organism evidence="4 5">
    <name type="scientific">Bathycoccus prasinos</name>
    <dbReference type="NCBI Taxonomy" id="41875"/>
    <lineage>
        <taxon>Eukaryota</taxon>
        <taxon>Viridiplantae</taxon>
        <taxon>Chlorophyta</taxon>
        <taxon>Mamiellophyceae</taxon>
        <taxon>Mamiellales</taxon>
        <taxon>Bathycoccaceae</taxon>
        <taxon>Bathycoccus</taxon>
    </lineage>
</organism>
<dbReference type="RefSeq" id="XP_007513621.1">
    <property type="nucleotide sequence ID" value="XM_007513559.1"/>
</dbReference>
<dbReference type="PANTHER" id="PTHR13049">
    <property type="entry name" value="DUF814-RELATED"/>
    <property type="match status" value="1"/>
</dbReference>
<dbReference type="Proteomes" id="UP000198341">
    <property type="component" value="Chromosome 4"/>
</dbReference>